<dbReference type="Proteomes" id="UP000183832">
    <property type="component" value="Unassembled WGS sequence"/>
</dbReference>
<keyword evidence="2" id="KW-1185">Reference proteome</keyword>
<organism evidence="1 2">
    <name type="scientific">Clunio marinus</name>
    <dbReference type="NCBI Taxonomy" id="568069"/>
    <lineage>
        <taxon>Eukaryota</taxon>
        <taxon>Metazoa</taxon>
        <taxon>Ecdysozoa</taxon>
        <taxon>Arthropoda</taxon>
        <taxon>Hexapoda</taxon>
        <taxon>Insecta</taxon>
        <taxon>Pterygota</taxon>
        <taxon>Neoptera</taxon>
        <taxon>Endopterygota</taxon>
        <taxon>Diptera</taxon>
        <taxon>Nematocera</taxon>
        <taxon>Chironomoidea</taxon>
        <taxon>Chironomidae</taxon>
        <taxon>Clunio</taxon>
    </lineage>
</organism>
<evidence type="ECO:0000313" key="2">
    <source>
        <dbReference type="Proteomes" id="UP000183832"/>
    </source>
</evidence>
<name>A0A1J1HT93_9DIPT</name>
<gene>
    <name evidence="1" type="ORF">CLUMA_CG004298</name>
</gene>
<sequence length="65" mass="7226">MESENVGTVDVIKVVLEMLSKAARQLKIAPNGEICSRYGYFKCGIFDCKINKFETIPALETVVNT</sequence>
<protein>
    <submittedName>
        <fullName evidence="1">CLUMA_CG004298, isoform A</fullName>
    </submittedName>
</protein>
<dbReference type="AlphaFoldDB" id="A0A1J1HT93"/>
<evidence type="ECO:0000313" key="1">
    <source>
        <dbReference type="EMBL" id="CRK90596.1"/>
    </source>
</evidence>
<accession>A0A1J1HT93</accession>
<proteinExistence type="predicted"/>
<dbReference type="EMBL" id="CVRI01000020">
    <property type="protein sequence ID" value="CRK90596.1"/>
    <property type="molecule type" value="Genomic_DNA"/>
</dbReference>
<reference evidence="1 2" key="1">
    <citation type="submission" date="2015-04" db="EMBL/GenBank/DDBJ databases">
        <authorList>
            <person name="Syromyatnikov M.Y."/>
            <person name="Popov V.N."/>
        </authorList>
    </citation>
    <scope>NUCLEOTIDE SEQUENCE [LARGE SCALE GENOMIC DNA]</scope>
</reference>